<name>A0ABX6EUG3_KLUMA</name>
<dbReference type="EMBL" id="CP015057">
    <property type="protein sequence ID" value="QGN15960.1"/>
    <property type="molecule type" value="Genomic_DNA"/>
</dbReference>
<dbReference type="GO" id="GO:0016301">
    <property type="term" value="F:kinase activity"/>
    <property type="evidence" value="ECO:0007669"/>
    <property type="project" value="UniProtKB-KW"/>
</dbReference>
<keyword evidence="2" id="KW-0418">Kinase</keyword>
<reference evidence="2 3" key="1">
    <citation type="submission" date="2016-03" db="EMBL/GenBank/DDBJ databases">
        <title>How can Kluyveromyces marxianus grow so fast - potential evolutionary course in Saccharomyces Complex revealed by comparative genomics.</title>
        <authorList>
            <person name="Mo W."/>
            <person name="Lu W."/>
            <person name="Yang X."/>
            <person name="Qi J."/>
            <person name="Lv H."/>
        </authorList>
    </citation>
    <scope>NUCLEOTIDE SEQUENCE [LARGE SCALE GENOMIC DNA]</scope>
    <source>
        <strain evidence="2 3">FIM1</strain>
    </source>
</reference>
<protein>
    <submittedName>
        <fullName evidence="2">Inorganic polyphosphate/ATP-NAD kinase</fullName>
    </submittedName>
</protein>
<evidence type="ECO:0000313" key="2">
    <source>
        <dbReference type="EMBL" id="QGN15960.1"/>
    </source>
</evidence>
<reference evidence="2 3" key="2">
    <citation type="submission" date="2019-11" db="EMBL/GenBank/DDBJ databases">
        <authorList>
            <person name="Lu H."/>
        </authorList>
    </citation>
    <scope>NUCLEOTIDE SEQUENCE [LARGE SCALE GENOMIC DNA]</scope>
    <source>
        <strain evidence="2 3">FIM1</strain>
    </source>
</reference>
<feature type="signal peptide" evidence="1">
    <location>
        <begin position="1"/>
        <end position="18"/>
    </location>
</feature>
<accession>A0ABX6EUG3</accession>
<evidence type="ECO:0000256" key="1">
    <source>
        <dbReference type="SAM" id="SignalP"/>
    </source>
</evidence>
<sequence>MLAILCLLFTLNPFWAAAQNTNGHVGPVSISSLGLKDFFDCLRKYHDFKTDIGYKTGRTGIIVNLSLDELGTRTNDAVQDCYRANEFGLLQMDYIMFVGNVSGNFTPIAAANTDSTIIFSMMTDVQLPVGEEWRGNGVMGNSTEDTLTRRANSNMDIKFIKSAWQDQTTSDTVTNVCNSRYKATGSISMSTSTTGIHHATAWSHHQCQKKGRDDYKGETEVNYRNTQYWVYSYENYWLYAGAMSPGILGDYWGQGATQAVCGYWNDCSDLKT</sequence>
<keyword evidence="3" id="KW-1185">Reference proteome</keyword>
<dbReference type="Proteomes" id="UP000422736">
    <property type="component" value="Chromosome 4"/>
</dbReference>
<keyword evidence="1" id="KW-0732">Signal</keyword>
<organism evidence="2 3">
    <name type="scientific">Kluyveromyces marxianus</name>
    <name type="common">Yeast</name>
    <name type="synonym">Candida kefyr</name>
    <dbReference type="NCBI Taxonomy" id="4911"/>
    <lineage>
        <taxon>Eukaryota</taxon>
        <taxon>Fungi</taxon>
        <taxon>Dikarya</taxon>
        <taxon>Ascomycota</taxon>
        <taxon>Saccharomycotina</taxon>
        <taxon>Saccharomycetes</taxon>
        <taxon>Saccharomycetales</taxon>
        <taxon>Saccharomycetaceae</taxon>
        <taxon>Kluyveromyces</taxon>
    </lineage>
</organism>
<keyword evidence="2" id="KW-0808">Transferase</keyword>
<gene>
    <name evidence="2" type="primary">ppnK</name>
    <name evidence="2" type="ORF">FIM1_2658</name>
</gene>
<proteinExistence type="predicted"/>
<evidence type="ECO:0000313" key="3">
    <source>
        <dbReference type="Proteomes" id="UP000422736"/>
    </source>
</evidence>
<feature type="chain" id="PRO_5045776460" evidence="1">
    <location>
        <begin position="19"/>
        <end position="272"/>
    </location>
</feature>